<dbReference type="EMBL" id="CATQJA010002609">
    <property type="protein sequence ID" value="CAJ0572944.1"/>
    <property type="molecule type" value="Genomic_DNA"/>
</dbReference>
<dbReference type="PANTHER" id="PTHR10974">
    <property type="entry name" value="FI08016P-RELATED"/>
    <property type="match status" value="1"/>
</dbReference>
<dbReference type="Proteomes" id="UP001177023">
    <property type="component" value="Unassembled WGS sequence"/>
</dbReference>
<comment type="caution">
    <text evidence="1">The sequence shown here is derived from an EMBL/GenBank/DDBJ whole genome shotgun (WGS) entry which is preliminary data.</text>
</comment>
<dbReference type="AlphaFoldDB" id="A0AA36CR36"/>
<keyword evidence="2" id="KW-1185">Reference proteome</keyword>
<accession>A0AA36CR36</accession>
<organism evidence="1 2">
    <name type="scientific">Mesorhabditis spiculigera</name>
    <dbReference type="NCBI Taxonomy" id="96644"/>
    <lineage>
        <taxon>Eukaryota</taxon>
        <taxon>Metazoa</taxon>
        <taxon>Ecdysozoa</taxon>
        <taxon>Nematoda</taxon>
        <taxon>Chromadorea</taxon>
        <taxon>Rhabditida</taxon>
        <taxon>Rhabditina</taxon>
        <taxon>Rhabditomorpha</taxon>
        <taxon>Rhabditoidea</taxon>
        <taxon>Rhabditidae</taxon>
        <taxon>Mesorhabditinae</taxon>
        <taxon>Mesorhabditis</taxon>
    </lineage>
</organism>
<proteinExistence type="predicted"/>
<dbReference type="PANTHER" id="PTHR10974:SF75">
    <property type="entry name" value="SULFATASE DOMAIN-CONTAINING PROTEIN"/>
    <property type="match status" value="1"/>
</dbReference>
<evidence type="ECO:0000313" key="2">
    <source>
        <dbReference type="Proteomes" id="UP001177023"/>
    </source>
</evidence>
<dbReference type="CDD" id="cd16021">
    <property type="entry name" value="ALP_like"/>
    <property type="match status" value="1"/>
</dbReference>
<dbReference type="Gene3D" id="3.40.720.10">
    <property type="entry name" value="Alkaline Phosphatase, subunit A"/>
    <property type="match status" value="1"/>
</dbReference>
<dbReference type="InterPro" id="IPR017850">
    <property type="entry name" value="Alkaline_phosphatase_core_sf"/>
</dbReference>
<sequence length="649" mass="74679">MIGRRVCLVILAALGLVLYYRELAFEHLPNFADITEGSRTLGLSTEHDAAPFELNPNFTEFSNRIFAKCHLPIFDPYHDNINSTFQNIDPTRGCDRNYTPATALQDGHIRIVDKWKENVEYCDVRCHYNDWHTGFSRGSPWRLDPGQQRKIECEFVHAICYKKTRRGRPDVADEYLHIQLIERDAPRKNAGPIQPPTGNFRPDVHIILLDSVAGTQTRRALPRTVEYLEKEMGAVFMHHMNRVADGSQPNGFAFLLGERLDDITRAFLGAEDLLAQSTFDENCKQYLDNRTFIFNEYERAGYKTMIQFDWGDVFTYPDCKGFKEQPATHDYRAIVSTMEKNKGLEKKLTGKCIEEWHLLLEHHAQFAAAYNNTGKFGLSWLVEISHNNAYALNHADPVFLKYFQDHAETFSNSFVIFMADHGVRYGPTLRRNFGQREMNNPLLMITVPKFLRENAQVMANLKAHSAKLVTHYDVYATLQDILKISHATNYTNFDYVEVLQPNPNNGTSLLRPLGRFEDRSCQTIPVTGDFCLCELNRTTKAEPSTYHEMAQVAVKTINDKLKLEGLESKCATLKLNVVDQVQVYDPEEETHLYEITFSTLPNRGKYKARIRQNPGYQAFGYPVRLNEYGRSADCVASEKPYMRPYCYCK</sequence>
<evidence type="ECO:0000313" key="1">
    <source>
        <dbReference type="EMBL" id="CAJ0572944.1"/>
    </source>
</evidence>
<protein>
    <submittedName>
        <fullName evidence="1">Uncharacterized protein</fullName>
    </submittedName>
</protein>
<dbReference type="GO" id="GO:0005615">
    <property type="term" value="C:extracellular space"/>
    <property type="evidence" value="ECO:0007669"/>
    <property type="project" value="TreeGrafter"/>
</dbReference>
<feature type="non-terminal residue" evidence="1">
    <location>
        <position position="1"/>
    </location>
</feature>
<dbReference type="Pfam" id="PF02995">
    <property type="entry name" value="DUF229"/>
    <property type="match status" value="1"/>
</dbReference>
<name>A0AA36CR36_9BILA</name>
<dbReference type="SUPFAM" id="SSF53649">
    <property type="entry name" value="Alkaline phosphatase-like"/>
    <property type="match status" value="1"/>
</dbReference>
<gene>
    <name evidence="1" type="ORF">MSPICULIGERA_LOCUS11317</name>
</gene>
<reference evidence="1" key="1">
    <citation type="submission" date="2023-06" db="EMBL/GenBank/DDBJ databases">
        <authorList>
            <person name="Delattre M."/>
        </authorList>
    </citation>
    <scope>NUCLEOTIDE SEQUENCE</scope>
    <source>
        <strain evidence="1">AF72</strain>
    </source>
</reference>
<dbReference type="InterPro" id="IPR004245">
    <property type="entry name" value="DUF229"/>
</dbReference>